<proteinExistence type="predicted"/>
<sequence>MVRRKNALTFLLMFILFSFLLVSYHGTVKTTHPVNSADAILIYDLGSELLLKDDNDKKYIFTLFFSTLLVIILIQLLLLFHQLPVWYFAKKNKILNPIFYQSNFLIQSL</sequence>
<evidence type="ECO:0000256" key="1">
    <source>
        <dbReference type="SAM" id="Phobius"/>
    </source>
</evidence>
<keyword evidence="1" id="KW-1133">Transmembrane helix</keyword>
<keyword evidence="3" id="KW-1185">Reference proteome</keyword>
<dbReference type="RefSeq" id="WP_377934679.1">
    <property type="nucleotide sequence ID" value="NZ_JBHUMF010000021.1"/>
</dbReference>
<organism evidence="2 3">
    <name type="scientific">Bacillus seohaeanensis</name>
    <dbReference type="NCBI Taxonomy" id="284580"/>
    <lineage>
        <taxon>Bacteria</taxon>
        <taxon>Bacillati</taxon>
        <taxon>Bacillota</taxon>
        <taxon>Bacilli</taxon>
        <taxon>Bacillales</taxon>
        <taxon>Bacillaceae</taxon>
        <taxon>Bacillus</taxon>
    </lineage>
</organism>
<keyword evidence="1" id="KW-0812">Transmembrane</keyword>
<evidence type="ECO:0000313" key="3">
    <source>
        <dbReference type="Proteomes" id="UP001597506"/>
    </source>
</evidence>
<reference evidence="3" key="1">
    <citation type="journal article" date="2019" name="Int. J. Syst. Evol. Microbiol.">
        <title>The Global Catalogue of Microorganisms (GCM) 10K type strain sequencing project: providing services to taxonomists for standard genome sequencing and annotation.</title>
        <authorList>
            <consortium name="The Broad Institute Genomics Platform"/>
            <consortium name="The Broad Institute Genome Sequencing Center for Infectious Disease"/>
            <person name="Wu L."/>
            <person name="Ma J."/>
        </authorList>
    </citation>
    <scope>NUCLEOTIDE SEQUENCE [LARGE SCALE GENOMIC DNA]</scope>
    <source>
        <strain evidence="3">KCTC 3913</strain>
    </source>
</reference>
<gene>
    <name evidence="2" type="ORF">ACFSUL_09050</name>
</gene>
<dbReference type="Proteomes" id="UP001597506">
    <property type="component" value="Unassembled WGS sequence"/>
</dbReference>
<accession>A0ABW5RSD5</accession>
<dbReference type="EMBL" id="JBHUMF010000021">
    <property type="protein sequence ID" value="MFD2680889.1"/>
    <property type="molecule type" value="Genomic_DNA"/>
</dbReference>
<keyword evidence="1" id="KW-0472">Membrane</keyword>
<feature type="transmembrane region" description="Helical" evidence="1">
    <location>
        <begin position="60"/>
        <end position="80"/>
    </location>
</feature>
<name>A0ABW5RSD5_9BACI</name>
<protein>
    <submittedName>
        <fullName evidence="2">Uncharacterized protein</fullName>
    </submittedName>
</protein>
<evidence type="ECO:0000313" key="2">
    <source>
        <dbReference type="EMBL" id="MFD2680889.1"/>
    </source>
</evidence>
<comment type="caution">
    <text evidence="2">The sequence shown here is derived from an EMBL/GenBank/DDBJ whole genome shotgun (WGS) entry which is preliminary data.</text>
</comment>